<organism evidence="6 7">
    <name type="scientific">Yersinia kristensenii</name>
    <dbReference type="NCBI Taxonomy" id="28152"/>
    <lineage>
        <taxon>Bacteria</taxon>
        <taxon>Pseudomonadati</taxon>
        <taxon>Pseudomonadota</taxon>
        <taxon>Gammaproteobacteria</taxon>
        <taxon>Enterobacterales</taxon>
        <taxon>Yersiniaceae</taxon>
        <taxon>Yersinia</taxon>
    </lineage>
</organism>
<keyword evidence="1" id="KW-0805">Transcription regulation</keyword>
<dbReference type="PRINTS" id="PR00038">
    <property type="entry name" value="HTHLUXR"/>
</dbReference>
<evidence type="ECO:0000313" key="7">
    <source>
        <dbReference type="Proteomes" id="UP000045824"/>
    </source>
</evidence>
<evidence type="ECO:0000256" key="2">
    <source>
        <dbReference type="ARBA" id="ARBA00023125"/>
    </source>
</evidence>
<dbReference type="Proteomes" id="UP000045824">
    <property type="component" value="Unassembled WGS sequence"/>
</dbReference>
<dbReference type="SUPFAM" id="SSF46894">
    <property type="entry name" value="C-terminal effector domain of the bipartite response regulators"/>
    <property type="match status" value="1"/>
</dbReference>
<evidence type="ECO:0000256" key="1">
    <source>
        <dbReference type="ARBA" id="ARBA00023015"/>
    </source>
</evidence>
<dbReference type="PROSITE" id="PS50043">
    <property type="entry name" value="HTH_LUXR_2"/>
    <property type="match status" value="1"/>
</dbReference>
<evidence type="ECO:0000256" key="3">
    <source>
        <dbReference type="ARBA" id="ARBA00023159"/>
    </source>
</evidence>
<evidence type="ECO:0000313" key="6">
    <source>
        <dbReference type="EMBL" id="CNF08157.1"/>
    </source>
</evidence>
<dbReference type="EMBL" id="CPYI01000012">
    <property type="protein sequence ID" value="CNF08157.1"/>
    <property type="molecule type" value="Genomic_DNA"/>
</dbReference>
<keyword evidence="4" id="KW-0804">Transcription</keyword>
<dbReference type="PANTHER" id="PTHR44688">
    <property type="entry name" value="DNA-BINDING TRANSCRIPTIONAL ACTIVATOR DEVR_DOSR"/>
    <property type="match status" value="1"/>
</dbReference>
<reference evidence="6 7" key="1">
    <citation type="submission" date="2015-03" db="EMBL/GenBank/DDBJ databases">
        <authorList>
            <person name="Murphy D."/>
        </authorList>
    </citation>
    <scope>NUCLEOTIDE SEQUENCE [LARGE SCALE GENOMIC DNA]</scope>
    <source>
        <strain evidence="6 7">FCF326</strain>
    </source>
</reference>
<dbReference type="PANTHER" id="PTHR44688:SF16">
    <property type="entry name" value="DNA-BINDING TRANSCRIPTIONAL ACTIVATOR DEVR_DOSR"/>
    <property type="match status" value="1"/>
</dbReference>
<protein>
    <submittedName>
        <fullName evidence="6">LuxR family transcriptional regulatory protein</fullName>
    </submittedName>
</protein>
<dbReference type="InterPro" id="IPR000792">
    <property type="entry name" value="Tscrpt_reg_LuxR_C"/>
</dbReference>
<accession>A0A0T9LMP4</accession>
<dbReference type="GO" id="GO:0003677">
    <property type="term" value="F:DNA binding"/>
    <property type="evidence" value="ECO:0007669"/>
    <property type="project" value="UniProtKB-KW"/>
</dbReference>
<proteinExistence type="predicted"/>
<dbReference type="AlphaFoldDB" id="A0A0T9LMP4"/>
<sequence length="205" mass="23373">MRVIVVSDCGLTKLSLEIIVKGIKRVIDKKQDIGVELYYSVDNESLYNQSNTRDIIILDVDNIPAIKIFSTIGKVREFNPLAFIMVFCRKDEKTEDFIYLSVVSDGILCKTASIDRIESLIVKLLSSRKPPKKFDQSNLTKEIKNQLTNRENEVLECILLGLSNIDISRVLDMKNKTASAHRRNIYNKLGIKAINQTLRNLLTLK</sequence>
<dbReference type="Pfam" id="PF00196">
    <property type="entry name" value="GerE"/>
    <property type="match status" value="1"/>
</dbReference>
<gene>
    <name evidence="6" type="ORF">ERS008491_03011</name>
</gene>
<dbReference type="CDD" id="cd06170">
    <property type="entry name" value="LuxR_C_like"/>
    <property type="match status" value="1"/>
</dbReference>
<dbReference type="RefSeq" id="WP_049561942.1">
    <property type="nucleotide sequence ID" value="NZ_CABHXR010000010.1"/>
</dbReference>
<dbReference type="InterPro" id="IPR016032">
    <property type="entry name" value="Sig_transdc_resp-reg_C-effctor"/>
</dbReference>
<evidence type="ECO:0000256" key="4">
    <source>
        <dbReference type="ARBA" id="ARBA00023163"/>
    </source>
</evidence>
<dbReference type="GO" id="GO:0006355">
    <property type="term" value="P:regulation of DNA-templated transcription"/>
    <property type="evidence" value="ECO:0007669"/>
    <property type="project" value="InterPro"/>
</dbReference>
<dbReference type="Gene3D" id="3.40.50.2300">
    <property type="match status" value="1"/>
</dbReference>
<feature type="domain" description="HTH luxR-type" evidence="5">
    <location>
        <begin position="140"/>
        <end position="205"/>
    </location>
</feature>
<keyword evidence="3" id="KW-0010">Activator</keyword>
<dbReference type="SMART" id="SM00421">
    <property type="entry name" value="HTH_LUXR"/>
    <property type="match status" value="1"/>
</dbReference>
<evidence type="ECO:0000259" key="5">
    <source>
        <dbReference type="PROSITE" id="PS50043"/>
    </source>
</evidence>
<keyword evidence="2" id="KW-0238">DNA-binding</keyword>
<name>A0A0T9LMP4_YERKR</name>